<dbReference type="Proteomes" id="UP000053127">
    <property type="component" value="Unassembled WGS sequence"/>
</dbReference>
<keyword evidence="2" id="KW-1185">Reference proteome</keyword>
<dbReference type="EMBL" id="LMWN01000008">
    <property type="protein sequence ID" value="KUN08578.1"/>
    <property type="molecule type" value="Genomic_DNA"/>
</dbReference>
<sequence length="147" mass="17679">MPAKSKIQDEQEAIRWIEEGKTYSWIVEQYKTKYNIETTPSLWASFRSRRGLKRRTARNTELIPWTVKEEHWFAYPLAMLRIEARVREGFKLRDVDAKRHASWKEFLKEENAVVYYDPDTEEGFHYVPREASDTDIIRQPKQATRKL</sequence>
<proteinExistence type="predicted"/>
<accession>A0A117Q4Z5</accession>
<evidence type="ECO:0000313" key="2">
    <source>
        <dbReference type="Proteomes" id="UP000053127"/>
    </source>
</evidence>
<reference evidence="1 2" key="1">
    <citation type="submission" date="2015-10" db="EMBL/GenBank/DDBJ databases">
        <title>Draft genome sequence of Streptomyces yokosukanensis DSM 40224, type strain for the species Streptomyces yokosukanensis.</title>
        <authorList>
            <person name="Ruckert C."/>
            <person name="Winkler A."/>
            <person name="Kalinowski J."/>
            <person name="Kampfer P."/>
            <person name="Glaeser S."/>
        </authorList>
    </citation>
    <scope>NUCLEOTIDE SEQUENCE [LARGE SCALE GENOMIC DNA]</scope>
    <source>
        <strain evidence="1 2">DSM 40224</strain>
    </source>
</reference>
<name>A0A117Q4Z5_9ACTN</name>
<comment type="caution">
    <text evidence="1">The sequence shown here is derived from an EMBL/GenBank/DDBJ whole genome shotgun (WGS) entry which is preliminary data.</text>
</comment>
<evidence type="ECO:0000313" key="1">
    <source>
        <dbReference type="EMBL" id="KUN08578.1"/>
    </source>
</evidence>
<gene>
    <name evidence="1" type="ORF">AQI95_09490</name>
</gene>
<organism evidence="1 2">
    <name type="scientific">Streptomyces yokosukanensis</name>
    <dbReference type="NCBI Taxonomy" id="67386"/>
    <lineage>
        <taxon>Bacteria</taxon>
        <taxon>Bacillati</taxon>
        <taxon>Actinomycetota</taxon>
        <taxon>Actinomycetes</taxon>
        <taxon>Kitasatosporales</taxon>
        <taxon>Streptomycetaceae</taxon>
        <taxon>Streptomyces</taxon>
    </lineage>
</organism>
<dbReference type="OrthoDB" id="4167052at2"/>
<dbReference type="RefSeq" id="WP_067120225.1">
    <property type="nucleotide sequence ID" value="NZ_KQ948208.1"/>
</dbReference>
<dbReference type="AlphaFoldDB" id="A0A117Q4Z5"/>
<protein>
    <recommendedName>
        <fullName evidence="3">Immunity repressor</fullName>
    </recommendedName>
</protein>
<evidence type="ECO:0008006" key="3">
    <source>
        <dbReference type="Google" id="ProtNLM"/>
    </source>
</evidence>
<dbReference type="STRING" id="67386.AQI95_09490"/>